<dbReference type="EMBL" id="JBFYGN010000022">
    <property type="protein sequence ID" value="MEX8194548.1"/>
    <property type="molecule type" value="Genomic_DNA"/>
</dbReference>
<name>A0ABV3ZYF9_9BURK</name>
<sequence length="451" mass="50283">MKSNPWLAPYLIGNSPDRYVQLEHRAVAQSIKGESIAARAEVLRAQMREVFLCGDQTSLLLDQLLAIGEGHALTHYGSSQQVLGALYRQNPWGDGAQPALMLTGLAGTGKTQLMQAMRCLLGARVGCVDLPGHRNLEIQPAWFMSLREGNTLNSLLGPWVIPNRTSSEGVEISKKKDLKQAHLLQLARRVSRRDGVCIIFLDEFQFITNSPQANALAMTLLLQLLSVGPRVIYVANYSLVRRLMNRRQEDRHRVLVNHLELQPDAMDSADFLNYIRELTRIAPADFRFEPQVVASLLHRYTYGIKRAVVELLVSAWTHGKIHRGAQADVTESDLKAAYASSGYMPFRSDVEALWRHSVGDKNINPDLLNPLRFETPESNVVVAQAAINDFNRRVNERHVEGMLTSSEREVLSKLAPSRKASPSVGKVRRLPVGAASKESLLDVFSRLGDDL</sequence>
<dbReference type="Gene3D" id="3.40.50.300">
    <property type="entry name" value="P-loop containing nucleotide triphosphate hydrolases"/>
    <property type="match status" value="1"/>
</dbReference>
<dbReference type="SMART" id="SM00382">
    <property type="entry name" value="AAA"/>
    <property type="match status" value="1"/>
</dbReference>
<dbReference type="InterPro" id="IPR003593">
    <property type="entry name" value="AAA+_ATPase"/>
</dbReference>
<keyword evidence="3" id="KW-1185">Reference proteome</keyword>
<evidence type="ECO:0000313" key="3">
    <source>
        <dbReference type="Proteomes" id="UP001561046"/>
    </source>
</evidence>
<comment type="caution">
    <text evidence="2">The sequence shown here is derived from an EMBL/GenBank/DDBJ whole genome shotgun (WGS) entry which is preliminary data.</text>
</comment>
<organism evidence="2 3">
    <name type="scientific">Comamonas guangdongensis</name>
    <dbReference type="NCBI Taxonomy" id="510515"/>
    <lineage>
        <taxon>Bacteria</taxon>
        <taxon>Pseudomonadati</taxon>
        <taxon>Pseudomonadota</taxon>
        <taxon>Betaproteobacteria</taxon>
        <taxon>Burkholderiales</taxon>
        <taxon>Comamonadaceae</taxon>
        <taxon>Comamonas</taxon>
    </lineage>
</organism>
<reference evidence="2 3" key="1">
    <citation type="journal article" date="2013" name="Int. J. Syst. Evol. Microbiol.">
        <title>Comamonas guangdongensis sp. nov., isolated from subterranean forest sediment, and emended description of the genus Comamonas.</title>
        <authorList>
            <person name="Zhang J."/>
            <person name="Wang Y."/>
            <person name="Zhou S."/>
            <person name="Wu C."/>
            <person name="He J."/>
            <person name="Li F."/>
        </authorList>
    </citation>
    <scope>NUCLEOTIDE SEQUENCE [LARGE SCALE GENOMIC DNA]</scope>
    <source>
        <strain evidence="2 3">CCTCC AB2011133</strain>
    </source>
</reference>
<dbReference type="Proteomes" id="UP001561046">
    <property type="component" value="Unassembled WGS sequence"/>
</dbReference>
<dbReference type="RefSeq" id="WP_369339726.1">
    <property type="nucleotide sequence ID" value="NZ_JBFYGN010000022.1"/>
</dbReference>
<dbReference type="InterPro" id="IPR027417">
    <property type="entry name" value="P-loop_NTPase"/>
</dbReference>
<feature type="domain" description="AAA+ ATPase" evidence="1">
    <location>
        <begin position="96"/>
        <end position="255"/>
    </location>
</feature>
<evidence type="ECO:0000259" key="1">
    <source>
        <dbReference type="SMART" id="SM00382"/>
    </source>
</evidence>
<accession>A0ABV3ZYF9</accession>
<proteinExistence type="predicted"/>
<dbReference type="SUPFAM" id="SSF52540">
    <property type="entry name" value="P-loop containing nucleoside triphosphate hydrolases"/>
    <property type="match status" value="1"/>
</dbReference>
<evidence type="ECO:0000313" key="2">
    <source>
        <dbReference type="EMBL" id="MEX8194548.1"/>
    </source>
</evidence>
<protein>
    <recommendedName>
        <fullName evidence="1">AAA+ ATPase domain-containing protein</fullName>
    </recommendedName>
</protein>
<gene>
    <name evidence="2" type="ORF">AB6724_17075</name>
</gene>